<sequence length="437" mass="49434">MKINMPENVQTILNKLHSNGYQAYIYGACIRDYLLGKEPINWDITTNALPNNTVVIFDENEGFTSIPSVEDYGIVTLHFKGESCQVNTFRTGEARRFADDISEDLLHKDFTMNSIAYNEQAGIVDPYNGVGDIEKRLIRCAQNPYEQMQEDSARILRAVRFESQLGFKIEAELLQAMKDLKDTVPASGSRVRNEFIQLLLSEQPSRSIRRLLELGLLERLIPELMPAIGFDTHSSYHDKDVFEHSLVVLDNTEPNLTLRLAALLHDIDKPNCLTIDEDGEGHCYGHASGGSEMAQAILGRLNFDRKTIQAVSSLIKEHMNDFGNISDLSIKRLIRRVGPDNIDRLFELQLADIKGSALSSRDPERITKIRNKCFEVLSRREPLTVHDLDISGYDLLSLGYPPGKKIGETMDYLLDQVIDNPSLNQRDTLIALLKNRK</sequence>
<keyword evidence="15" id="KW-1185">Reference proteome</keyword>
<dbReference type="InterPro" id="IPR006674">
    <property type="entry name" value="HD_domain"/>
</dbReference>
<keyword evidence="8 9" id="KW-0694">RNA-binding</keyword>
<accession>Q0AVZ3</accession>
<protein>
    <submittedName>
        <fullName evidence="14">tRNA nucleotidyltransferase (CCA-adding enzyme)</fullName>
    </submittedName>
</protein>
<dbReference type="Gene3D" id="1.10.3090.10">
    <property type="entry name" value="cca-adding enzyme, domain 2"/>
    <property type="match status" value="1"/>
</dbReference>
<gene>
    <name evidence="14" type="ordered locus">Swol_1813</name>
</gene>
<dbReference type="KEGG" id="swo:Swol_1813"/>
<keyword evidence="7" id="KW-0460">Magnesium</keyword>
<dbReference type="GO" id="GO:0000166">
    <property type="term" value="F:nucleotide binding"/>
    <property type="evidence" value="ECO:0007669"/>
    <property type="project" value="UniProtKB-KW"/>
</dbReference>
<comment type="similarity">
    <text evidence="9">Belongs to the tRNA nucleotidyltransferase/poly(A) polymerase family.</text>
</comment>
<keyword evidence="2 9" id="KW-0808">Transferase</keyword>
<dbReference type="HOGENOM" id="CLU_015961_3_1_9"/>
<dbReference type="AlphaFoldDB" id="Q0AVZ3"/>
<dbReference type="STRING" id="335541.Swol_1813"/>
<dbReference type="GO" id="GO:0046872">
    <property type="term" value="F:metal ion binding"/>
    <property type="evidence" value="ECO:0007669"/>
    <property type="project" value="UniProtKB-KW"/>
</dbReference>
<evidence type="ECO:0000256" key="8">
    <source>
        <dbReference type="ARBA" id="ARBA00022884"/>
    </source>
</evidence>
<dbReference type="InterPro" id="IPR032828">
    <property type="entry name" value="PolyA_RNA-bd"/>
</dbReference>
<dbReference type="EMBL" id="CP000448">
    <property type="protein sequence ID" value="ABI69111.1"/>
    <property type="molecule type" value="Genomic_DNA"/>
</dbReference>
<dbReference type="Pfam" id="PF13735">
    <property type="entry name" value="tRNA_NucTran2_2"/>
    <property type="match status" value="1"/>
</dbReference>
<feature type="domain" description="tRNA nucleotidyltransferase/poly(A) polymerase RNA and SrmB- binding" evidence="12">
    <location>
        <begin position="166"/>
        <end position="226"/>
    </location>
</feature>
<dbReference type="Pfam" id="PF01966">
    <property type="entry name" value="HD"/>
    <property type="match status" value="1"/>
</dbReference>
<organism evidence="14 15">
    <name type="scientific">Syntrophomonas wolfei subsp. wolfei (strain DSM 2245B / Goettingen)</name>
    <dbReference type="NCBI Taxonomy" id="335541"/>
    <lineage>
        <taxon>Bacteria</taxon>
        <taxon>Bacillati</taxon>
        <taxon>Bacillota</taxon>
        <taxon>Clostridia</taxon>
        <taxon>Eubacteriales</taxon>
        <taxon>Syntrophomonadaceae</taxon>
        <taxon>Syntrophomonas</taxon>
    </lineage>
</organism>
<evidence type="ECO:0000259" key="12">
    <source>
        <dbReference type="Pfam" id="PF12627"/>
    </source>
</evidence>
<dbReference type="Pfam" id="PF01743">
    <property type="entry name" value="PolyA_pol"/>
    <property type="match status" value="1"/>
</dbReference>
<comment type="cofactor">
    <cofactor evidence="1">
        <name>Mg(2+)</name>
        <dbReference type="ChEBI" id="CHEBI:18420"/>
    </cofactor>
</comment>
<evidence type="ECO:0000313" key="14">
    <source>
        <dbReference type="EMBL" id="ABI69111.1"/>
    </source>
</evidence>
<dbReference type="InterPro" id="IPR032810">
    <property type="entry name" value="CCA-adding_enz_C"/>
</dbReference>
<evidence type="ECO:0000256" key="4">
    <source>
        <dbReference type="ARBA" id="ARBA00022695"/>
    </source>
</evidence>
<proteinExistence type="inferred from homology"/>
<dbReference type="PANTHER" id="PTHR46173:SF1">
    <property type="entry name" value="CCA TRNA NUCLEOTIDYLTRANSFERASE 1, MITOCHONDRIAL"/>
    <property type="match status" value="1"/>
</dbReference>
<dbReference type="CDD" id="cd05398">
    <property type="entry name" value="NT_ClassII-CCAase"/>
    <property type="match status" value="1"/>
</dbReference>
<dbReference type="GO" id="GO:0008033">
    <property type="term" value="P:tRNA processing"/>
    <property type="evidence" value="ECO:0007669"/>
    <property type="project" value="UniProtKB-KW"/>
</dbReference>
<name>Q0AVZ3_SYNWW</name>
<dbReference type="CDD" id="cd00077">
    <property type="entry name" value="HDc"/>
    <property type="match status" value="1"/>
</dbReference>
<evidence type="ECO:0000256" key="2">
    <source>
        <dbReference type="ARBA" id="ARBA00022679"/>
    </source>
</evidence>
<evidence type="ECO:0000313" key="15">
    <source>
        <dbReference type="Proteomes" id="UP000001968"/>
    </source>
</evidence>
<evidence type="ECO:0000259" key="11">
    <source>
        <dbReference type="Pfam" id="PF01966"/>
    </source>
</evidence>
<dbReference type="PANTHER" id="PTHR46173">
    <property type="entry name" value="CCA TRNA NUCLEOTIDYLTRANSFERASE 1, MITOCHONDRIAL"/>
    <property type="match status" value="1"/>
</dbReference>
<dbReference type="SUPFAM" id="SSF81891">
    <property type="entry name" value="Poly A polymerase C-terminal region-like"/>
    <property type="match status" value="1"/>
</dbReference>
<evidence type="ECO:0000256" key="9">
    <source>
        <dbReference type="RuleBase" id="RU003953"/>
    </source>
</evidence>
<dbReference type="Gene3D" id="3.30.460.10">
    <property type="entry name" value="Beta Polymerase, domain 2"/>
    <property type="match status" value="1"/>
</dbReference>
<keyword evidence="5" id="KW-0479">Metal-binding</keyword>
<evidence type="ECO:0000256" key="3">
    <source>
        <dbReference type="ARBA" id="ARBA00022694"/>
    </source>
</evidence>
<feature type="domain" description="HD" evidence="11">
    <location>
        <begin position="256"/>
        <end position="323"/>
    </location>
</feature>
<dbReference type="OrthoDB" id="9805698at2"/>
<dbReference type="Proteomes" id="UP000001968">
    <property type="component" value="Chromosome"/>
</dbReference>
<evidence type="ECO:0000256" key="5">
    <source>
        <dbReference type="ARBA" id="ARBA00022723"/>
    </source>
</evidence>
<feature type="domain" description="CCA-adding enzyme C-terminal" evidence="13">
    <location>
        <begin position="384"/>
        <end position="432"/>
    </location>
</feature>
<dbReference type="SUPFAM" id="SSF81301">
    <property type="entry name" value="Nucleotidyltransferase"/>
    <property type="match status" value="1"/>
</dbReference>
<reference evidence="15" key="1">
    <citation type="journal article" date="2010" name="Environ. Microbiol.">
        <title>The genome of Syntrophomonas wolfei: new insights into syntrophic metabolism and biohydrogen production.</title>
        <authorList>
            <person name="Sieber J.R."/>
            <person name="Sims D.R."/>
            <person name="Han C."/>
            <person name="Kim E."/>
            <person name="Lykidis A."/>
            <person name="Lapidus A.L."/>
            <person name="McDonnald E."/>
            <person name="Rohlin L."/>
            <person name="Culley D.E."/>
            <person name="Gunsalus R."/>
            <person name="McInerney M.J."/>
        </authorList>
    </citation>
    <scope>NUCLEOTIDE SEQUENCE [LARGE SCALE GENOMIC DNA]</scope>
    <source>
        <strain evidence="15">DSM 2245B / Goettingen</strain>
    </source>
</reference>
<evidence type="ECO:0000256" key="6">
    <source>
        <dbReference type="ARBA" id="ARBA00022741"/>
    </source>
</evidence>
<evidence type="ECO:0000256" key="7">
    <source>
        <dbReference type="ARBA" id="ARBA00022842"/>
    </source>
</evidence>
<evidence type="ECO:0000259" key="13">
    <source>
        <dbReference type="Pfam" id="PF13735"/>
    </source>
</evidence>
<dbReference type="InterPro" id="IPR050264">
    <property type="entry name" value="Bact_CCA-adding_enz_type3_sf"/>
</dbReference>
<evidence type="ECO:0000256" key="1">
    <source>
        <dbReference type="ARBA" id="ARBA00001946"/>
    </source>
</evidence>
<dbReference type="Gene3D" id="1.10.246.80">
    <property type="match status" value="1"/>
</dbReference>
<dbReference type="InterPro" id="IPR003607">
    <property type="entry name" value="HD/PDEase_dom"/>
</dbReference>
<dbReference type="InterPro" id="IPR043519">
    <property type="entry name" value="NT_sf"/>
</dbReference>
<feature type="domain" description="Poly A polymerase head" evidence="10">
    <location>
        <begin position="23"/>
        <end position="139"/>
    </location>
</feature>
<evidence type="ECO:0000259" key="10">
    <source>
        <dbReference type="Pfam" id="PF01743"/>
    </source>
</evidence>
<keyword evidence="4" id="KW-0548">Nucleotidyltransferase</keyword>
<keyword evidence="3" id="KW-0819">tRNA processing</keyword>
<keyword evidence="6" id="KW-0547">Nucleotide-binding</keyword>
<dbReference type="GO" id="GO:0000049">
    <property type="term" value="F:tRNA binding"/>
    <property type="evidence" value="ECO:0007669"/>
    <property type="project" value="TreeGrafter"/>
</dbReference>
<dbReference type="eggNOG" id="COG0617">
    <property type="taxonomic scope" value="Bacteria"/>
</dbReference>
<dbReference type="Pfam" id="PF12627">
    <property type="entry name" value="PolyA_pol_RNAbd"/>
    <property type="match status" value="1"/>
</dbReference>
<dbReference type="InterPro" id="IPR002646">
    <property type="entry name" value="PolA_pol_head_dom"/>
</dbReference>
<dbReference type="RefSeq" id="WP_011641206.1">
    <property type="nucleotide sequence ID" value="NC_008346.1"/>
</dbReference>
<dbReference type="GO" id="GO:0016779">
    <property type="term" value="F:nucleotidyltransferase activity"/>
    <property type="evidence" value="ECO:0007669"/>
    <property type="project" value="UniProtKB-KW"/>
</dbReference>